<feature type="region of interest" description="Disordered" evidence="1">
    <location>
        <begin position="1"/>
        <end position="64"/>
    </location>
</feature>
<dbReference type="AlphaFoldDB" id="A0A8H7BFJ0"/>
<feature type="compositionally biased region" description="Low complexity" evidence="1">
    <location>
        <begin position="445"/>
        <end position="457"/>
    </location>
</feature>
<dbReference type="CDD" id="cd14688">
    <property type="entry name" value="bZIP_YAP"/>
    <property type="match status" value="1"/>
</dbReference>
<evidence type="ECO:0000313" key="2">
    <source>
        <dbReference type="EMBL" id="KAF7678481.1"/>
    </source>
</evidence>
<dbReference type="InterPro" id="IPR021833">
    <property type="entry name" value="DUF3425"/>
</dbReference>
<feature type="region of interest" description="Disordered" evidence="1">
    <location>
        <begin position="156"/>
        <end position="178"/>
    </location>
</feature>
<evidence type="ECO:0000256" key="1">
    <source>
        <dbReference type="SAM" id="MobiDB-lite"/>
    </source>
</evidence>
<dbReference type="Proteomes" id="UP000596902">
    <property type="component" value="Unassembled WGS sequence"/>
</dbReference>
<feature type="region of interest" description="Disordered" evidence="1">
    <location>
        <begin position="229"/>
        <end position="251"/>
    </location>
</feature>
<dbReference type="Pfam" id="PF11905">
    <property type="entry name" value="DUF3425"/>
    <property type="match status" value="1"/>
</dbReference>
<feature type="compositionally biased region" description="Basic and acidic residues" evidence="1">
    <location>
        <begin position="45"/>
        <end position="64"/>
    </location>
</feature>
<sequence length="861" mass="95444">MASPAEADTPEGAPRDDGSGDGQPNKKRRTGPNSRGVANLTPEQLARKRANDREAQRAIRERTKNQIDRLNQRIRDLESQQPYHDLQVVLREKEAVQAENADIRKRLESVLSIIQPILQLAAAAERSPLPIHPHQQRDAPVQPAEPRPFHIASHELSTASPQNGVHSPSVTEGGRAWLYPSDAPNSHLRRYSNGSPGPHFEQSRTPHLQADMPFDERLGVDFILDNGQRRAVDPNLPPPQQPRPSNVSSSQHAMYAPSMVAHLTLPRNLAATCPLDVILLDFLQDRQNRAAEGVPMKTLVGPQYPNFTSLAYPDRVVDAHPLSKLFTDILRTFPDICGRPEQVAIVFIMFLVMRWQIEPTQENYDRLPHWVTPRPSQLFTAHALWIDHLPWPRLRDRLVTSQPPVSFENFFIPFTTTISLNWPYEPRDCLLPASKVHTHTLSTTSSVSVSSPFSTHVNAGSPQDPSTPQPPAANKSAGITSIGPLPKEDDQWLINPAFETHLRDLNNWTLGPSFRGNFPAFADCVKIKEGSNDANSSDQLPRIIRPSLAAADTPSNIPSIYTIRLFSMAIPTPIRDPLLQHMFAYLNPRRDKLPSHIVETIAGNLTFLVKYTAGPSVRASQISISVIDVRGPNNSEVGHKATVCIHDGPGKFTVVMWKQVNWGQNVVIGLGEKVDKAIKDILAKEGNDGYGRKEGMGEDVEAHLKSFKAVYRQRALSSNLEPQPHCPMAAPQPASALEQRIYDLLRPFRNECYEEIDLVDQVGAINRAIKLESIAIVLAQNIAFLAHNHIANTKNNISTSDIFVVTRGWAGDGVGTTDGAIAVLVRYPEGFMGVVKATFEAETTIVDALCTKVDKMIAENF</sequence>
<comment type="caution">
    <text evidence="2">The sequence shown here is derived from an EMBL/GenBank/DDBJ whole genome shotgun (WGS) entry which is preliminary data.</text>
</comment>
<protein>
    <recommendedName>
        <fullName evidence="4">BZIP domain-containing protein</fullName>
    </recommendedName>
</protein>
<evidence type="ECO:0000313" key="3">
    <source>
        <dbReference type="Proteomes" id="UP000596902"/>
    </source>
</evidence>
<reference evidence="2" key="1">
    <citation type="submission" date="2020-01" db="EMBL/GenBank/DDBJ databases">
        <authorList>
            <person name="Feng Z.H.Z."/>
        </authorList>
    </citation>
    <scope>NUCLEOTIDE SEQUENCE</scope>
    <source>
        <strain evidence="2">CBS107.38</strain>
    </source>
</reference>
<gene>
    <name evidence="2" type="ORF">GT037_003862</name>
</gene>
<dbReference type="PANTHER" id="PTHR37012:SF2">
    <property type="entry name" value="BZIP DOMAIN-CONTAINING PROTEIN-RELATED"/>
    <property type="match status" value="1"/>
</dbReference>
<proteinExistence type="predicted"/>
<feature type="compositionally biased region" description="Polar residues" evidence="1">
    <location>
        <begin position="156"/>
        <end position="170"/>
    </location>
</feature>
<reference evidence="2" key="2">
    <citation type="submission" date="2020-08" db="EMBL/GenBank/DDBJ databases">
        <title>Draft Genome Sequence of Cumin Blight Pathogen Alternaria burnsii.</title>
        <authorList>
            <person name="Feng Z."/>
        </authorList>
    </citation>
    <scope>NUCLEOTIDE SEQUENCE</scope>
    <source>
        <strain evidence="2">CBS107.38</strain>
    </source>
</reference>
<accession>A0A8H7BFJ0</accession>
<dbReference type="RefSeq" id="XP_038788616.1">
    <property type="nucleotide sequence ID" value="XM_038928909.1"/>
</dbReference>
<dbReference type="EMBL" id="JAAABM010000004">
    <property type="protein sequence ID" value="KAF7678481.1"/>
    <property type="molecule type" value="Genomic_DNA"/>
</dbReference>
<evidence type="ECO:0008006" key="4">
    <source>
        <dbReference type="Google" id="ProtNLM"/>
    </source>
</evidence>
<organism evidence="2 3">
    <name type="scientific">Alternaria burnsii</name>
    <dbReference type="NCBI Taxonomy" id="1187904"/>
    <lineage>
        <taxon>Eukaryota</taxon>
        <taxon>Fungi</taxon>
        <taxon>Dikarya</taxon>
        <taxon>Ascomycota</taxon>
        <taxon>Pezizomycotina</taxon>
        <taxon>Dothideomycetes</taxon>
        <taxon>Pleosporomycetidae</taxon>
        <taxon>Pleosporales</taxon>
        <taxon>Pleosporineae</taxon>
        <taxon>Pleosporaceae</taxon>
        <taxon>Alternaria</taxon>
        <taxon>Alternaria sect. Alternaria</taxon>
    </lineage>
</organism>
<dbReference type="GeneID" id="62202087"/>
<dbReference type="PANTHER" id="PTHR37012">
    <property type="entry name" value="B-ZIP TRANSCRIPTION FACTOR (EUROFUNG)-RELATED"/>
    <property type="match status" value="1"/>
</dbReference>
<keyword evidence="3" id="KW-1185">Reference proteome</keyword>
<feature type="region of interest" description="Disordered" evidence="1">
    <location>
        <begin position="445"/>
        <end position="481"/>
    </location>
</feature>
<dbReference type="Gene3D" id="1.20.5.170">
    <property type="match status" value="1"/>
</dbReference>
<name>A0A8H7BFJ0_9PLEO</name>